<reference evidence="3 4" key="1">
    <citation type="submission" date="2024-06" db="EMBL/GenBank/DDBJ databases">
        <title>Sorghum-associated microbial communities from plants grown in Nebraska, USA.</title>
        <authorList>
            <person name="Schachtman D."/>
        </authorList>
    </citation>
    <scope>NUCLEOTIDE SEQUENCE [LARGE SCALE GENOMIC DNA]</scope>
    <source>
        <strain evidence="3 4">3207</strain>
    </source>
</reference>
<comment type="caution">
    <text evidence="3">The sequence shown here is derived from an EMBL/GenBank/DDBJ whole genome shotgun (WGS) entry which is preliminary data.</text>
</comment>
<evidence type="ECO:0000313" key="4">
    <source>
        <dbReference type="Proteomes" id="UP001549321"/>
    </source>
</evidence>
<dbReference type="Proteomes" id="UP001549321">
    <property type="component" value="Unassembled WGS sequence"/>
</dbReference>
<dbReference type="EMBL" id="JBEPSM010000001">
    <property type="protein sequence ID" value="MET4633105.1"/>
    <property type="molecule type" value="Genomic_DNA"/>
</dbReference>
<dbReference type="CDD" id="cd03794">
    <property type="entry name" value="GT4_WbuB-like"/>
    <property type="match status" value="1"/>
</dbReference>
<evidence type="ECO:0000313" key="3">
    <source>
        <dbReference type="EMBL" id="MET4633105.1"/>
    </source>
</evidence>
<dbReference type="PANTHER" id="PTHR45947:SF3">
    <property type="entry name" value="SULFOQUINOVOSYL TRANSFERASE SQD2"/>
    <property type="match status" value="1"/>
</dbReference>
<dbReference type="GO" id="GO:0016740">
    <property type="term" value="F:transferase activity"/>
    <property type="evidence" value="ECO:0007669"/>
    <property type="project" value="UniProtKB-KW"/>
</dbReference>
<dbReference type="SUPFAM" id="SSF53756">
    <property type="entry name" value="UDP-Glycosyltransferase/glycogen phosphorylase"/>
    <property type="match status" value="1"/>
</dbReference>
<protein>
    <submittedName>
        <fullName evidence="3">Colanic acid biosynthesis glycosyl transferase WcaI</fullName>
    </submittedName>
</protein>
<keyword evidence="3" id="KW-0808">Transferase</keyword>
<dbReference type="InterPro" id="IPR028098">
    <property type="entry name" value="Glyco_trans_4-like_N"/>
</dbReference>
<dbReference type="Gene3D" id="3.40.50.2000">
    <property type="entry name" value="Glycogen Phosphorylase B"/>
    <property type="match status" value="2"/>
</dbReference>
<dbReference type="InterPro" id="IPR001296">
    <property type="entry name" value="Glyco_trans_1"/>
</dbReference>
<dbReference type="PANTHER" id="PTHR45947">
    <property type="entry name" value="SULFOQUINOVOSYL TRANSFERASE SQD2"/>
    <property type="match status" value="1"/>
</dbReference>
<accession>A0ABV2QVQ7</accession>
<name>A0ABV2QVQ7_9HYPH</name>
<sequence>MRIVLVNRYFHPDESATSRMVSSLALGLASAGVAVEILTSRHRHDDPDAALPGTETIGGVKVNRIGTSRFGRARLTGRAADYASFHASAALWCLKHVRRGEIVIACTDPPLLSVSVAAATALRRGRLVNWLHDVFPEVAIELGLVARQGRLARLSLAGRDWSLHRAIRNVVPTAAMARVLNGRGIAEDAVALIPYWSEEDEIRPIAPVDNRLRHEWGFGDEAAFVVGYSGNFGRAHEFDTVLDAAEHLRDDPHIRFLLVGGGHGRLGIEQEIARRGLANVQLQPLQPRERLAESLSVADVHLVSLRPSLEPYVVPSKLYGIMAVARPVLFVGAGDGEVATVLRSHGIGHSVAIGEGRTLASRIVDMQRDRPAREAMGRRAREAFERDHLRSRAVSAWLSLLQAIAAEETKASVEARLRYSAGSDDRTSA</sequence>
<keyword evidence="4" id="KW-1185">Reference proteome</keyword>
<dbReference type="Pfam" id="PF13579">
    <property type="entry name" value="Glyco_trans_4_4"/>
    <property type="match status" value="1"/>
</dbReference>
<organism evidence="3 4">
    <name type="scientific">Kaistia defluvii</name>
    <dbReference type="NCBI Taxonomy" id="410841"/>
    <lineage>
        <taxon>Bacteria</taxon>
        <taxon>Pseudomonadati</taxon>
        <taxon>Pseudomonadota</taxon>
        <taxon>Alphaproteobacteria</taxon>
        <taxon>Hyphomicrobiales</taxon>
        <taxon>Kaistiaceae</taxon>
        <taxon>Kaistia</taxon>
    </lineage>
</organism>
<proteinExistence type="predicted"/>
<gene>
    <name evidence="3" type="ORF">ABIE08_001018</name>
</gene>
<evidence type="ECO:0000259" key="1">
    <source>
        <dbReference type="Pfam" id="PF00534"/>
    </source>
</evidence>
<dbReference type="InterPro" id="IPR050194">
    <property type="entry name" value="Glycosyltransferase_grp1"/>
</dbReference>
<evidence type="ECO:0000259" key="2">
    <source>
        <dbReference type="Pfam" id="PF13579"/>
    </source>
</evidence>
<dbReference type="RefSeq" id="WP_354549232.1">
    <property type="nucleotide sequence ID" value="NZ_JBEPSM010000001.1"/>
</dbReference>
<dbReference type="Pfam" id="PF00534">
    <property type="entry name" value="Glycos_transf_1"/>
    <property type="match status" value="1"/>
</dbReference>
<feature type="domain" description="Glycosyltransferase subfamily 4-like N-terminal" evidence="2">
    <location>
        <begin position="18"/>
        <end position="196"/>
    </location>
</feature>
<feature type="domain" description="Glycosyl transferase family 1" evidence="1">
    <location>
        <begin position="223"/>
        <end position="382"/>
    </location>
</feature>